<sequence>MSVTLPYDLLEQVVAYVDDRHDVLSFALSNKDAYSLAVPQHLHYRDIRCKLRNPNLWQWLSGSENRRVAHIRSLTILPEYTEGHWLPSEHLYYLRQRLPAELSRYESPSLRPPTKEKLRDSERKLISALKRMSNLQRFRWYHSPRPLLNGGDNVWSTLKRLGSVKEVDAVDSCSYVPGVKFMALSETFLSLTGITSFKHRTAICGSFPHGEDPEIPLLEQMLAYKLPELSVQFFLSVN</sequence>
<keyword evidence="2" id="KW-1185">Reference proteome</keyword>
<name>A0A067T9M5_GALM3</name>
<dbReference type="HOGENOM" id="CLU_1165888_0_0_1"/>
<gene>
    <name evidence="1" type="ORF">GALMADRAFT_451976</name>
</gene>
<proteinExistence type="predicted"/>
<reference evidence="2" key="1">
    <citation type="journal article" date="2014" name="Proc. Natl. Acad. Sci. U.S.A.">
        <title>Extensive sampling of basidiomycete genomes demonstrates inadequacy of the white-rot/brown-rot paradigm for wood decay fungi.</title>
        <authorList>
            <person name="Riley R."/>
            <person name="Salamov A.A."/>
            <person name="Brown D.W."/>
            <person name="Nagy L.G."/>
            <person name="Floudas D."/>
            <person name="Held B.W."/>
            <person name="Levasseur A."/>
            <person name="Lombard V."/>
            <person name="Morin E."/>
            <person name="Otillar R."/>
            <person name="Lindquist E.A."/>
            <person name="Sun H."/>
            <person name="LaButti K.M."/>
            <person name="Schmutz J."/>
            <person name="Jabbour D."/>
            <person name="Luo H."/>
            <person name="Baker S.E."/>
            <person name="Pisabarro A.G."/>
            <person name="Walton J.D."/>
            <person name="Blanchette R.A."/>
            <person name="Henrissat B."/>
            <person name="Martin F."/>
            <person name="Cullen D."/>
            <person name="Hibbett D.S."/>
            <person name="Grigoriev I.V."/>
        </authorList>
    </citation>
    <scope>NUCLEOTIDE SEQUENCE [LARGE SCALE GENOMIC DNA]</scope>
    <source>
        <strain evidence="2">CBS 339.88</strain>
    </source>
</reference>
<evidence type="ECO:0000313" key="1">
    <source>
        <dbReference type="EMBL" id="KDR76599.1"/>
    </source>
</evidence>
<accession>A0A067T9M5</accession>
<dbReference type="Proteomes" id="UP000027222">
    <property type="component" value="Unassembled WGS sequence"/>
</dbReference>
<organism evidence="1 2">
    <name type="scientific">Galerina marginata (strain CBS 339.88)</name>
    <dbReference type="NCBI Taxonomy" id="685588"/>
    <lineage>
        <taxon>Eukaryota</taxon>
        <taxon>Fungi</taxon>
        <taxon>Dikarya</taxon>
        <taxon>Basidiomycota</taxon>
        <taxon>Agaricomycotina</taxon>
        <taxon>Agaricomycetes</taxon>
        <taxon>Agaricomycetidae</taxon>
        <taxon>Agaricales</taxon>
        <taxon>Agaricineae</taxon>
        <taxon>Strophariaceae</taxon>
        <taxon>Galerina</taxon>
    </lineage>
</organism>
<evidence type="ECO:0008006" key="3">
    <source>
        <dbReference type="Google" id="ProtNLM"/>
    </source>
</evidence>
<protein>
    <recommendedName>
        <fullName evidence="3">F-box domain-containing protein</fullName>
    </recommendedName>
</protein>
<dbReference type="AlphaFoldDB" id="A0A067T9M5"/>
<dbReference type="EMBL" id="KL142378">
    <property type="protein sequence ID" value="KDR76599.1"/>
    <property type="molecule type" value="Genomic_DNA"/>
</dbReference>
<dbReference type="OrthoDB" id="3036354at2759"/>
<dbReference type="STRING" id="685588.A0A067T9M5"/>
<evidence type="ECO:0000313" key="2">
    <source>
        <dbReference type="Proteomes" id="UP000027222"/>
    </source>
</evidence>